<evidence type="ECO:0000313" key="8">
    <source>
        <dbReference type="Proteomes" id="UP001341840"/>
    </source>
</evidence>
<keyword evidence="3 4" id="KW-0443">Lipid metabolism</keyword>
<comment type="caution">
    <text evidence="7">The sequence shown here is derived from an EMBL/GenBank/DDBJ whole genome shotgun (WGS) entry which is preliminary data.</text>
</comment>
<evidence type="ECO:0000259" key="6">
    <source>
        <dbReference type="PROSITE" id="PS51635"/>
    </source>
</evidence>
<keyword evidence="2 4" id="KW-0442">Lipid degradation</keyword>
<dbReference type="PROSITE" id="PS51635">
    <property type="entry name" value="PNPLA"/>
    <property type="match status" value="1"/>
</dbReference>
<dbReference type="InterPro" id="IPR050301">
    <property type="entry name" value="NTE"/>
</dbReference>
<protein>
    <submittedName>
        <fullName evidence="7">Mitogen-activated protein kinase tyrosine protein phosphatase sdp1</fullName>
    </submittedName>
</protein>
<evidence type="ECO:0000313" key="7">
    <source>
        <dbReference type="EMBL" id="MED6184707.1"/>
    </source>
</evidence>
<proteinExistence type="predicted"/>
<keyword evidence="7" id="KW-0808">Transferase</keyword>
<name>A0ABU6WHJ1_9FABA</name>
<organism evidence="7 8">
    <name type="scientific">Stylosanthes scabra</name>
    <dbReference type="NCBI Taxonomy" id="79078"/>
    <lineage>
        <taxon>Eukaryota</taxon>
        <taxon>Viridiplantae</taxon>
        <taxon>Streptophyta</taxon>
        <taxon>Embryophyta</taxon>
        <taxon>Tracheophyta</taxon>
        <taxon>Spermatophyta</taxon>
        <taxon>Magnoliopsida</taxon>
        <taxon>eudicotyledons</taxon>
        <taxon>Gunneridae</taxon>
        <taxon>Pentapetalae</taxon>
        <taxon>rosids</taxon>
        <taxon>fabids</taxon>
        <taxon>Fabales</taxon>
        <taxon>Fabaceae</taxon>
        <taxon>Papilionoideae</taxon>
        <taxon>50 kb inversion clade</taxon>
        <taxon>dalbergioids sensu lato</taxon>
        <taxon>Dalbergieae</taxon>
        <taxon>Pterocarpus clade</taxon>
        <taxon>Stylosanthes</taxon>
    </lineage>
</organism>
<dbReference type="PANTHER" id="PTHR14226">
    <property type="entry name" value="NEUROPATHY TARGET ESTERASE/SWISS CHEESE D.MELANOGASTER"/>
    <property type="match status" value="1"/>
</dbReference>
<feature type="short sequence motif" description="GXSXG" evidence="4">
    <location>
        <begin position="264"/>
        <end position="268"/>
    </location>
</feature>
<keyword evidence="7" id="KW-0418">Kinase</keyword>
<evidence type="ECO:0000256" key="2">
    <source>
        <dbReference type="ARBA" id="ARBA00022963"/>
    </source>
</evidence>
<dbReference type="CDD" id="cd07231">
    <property type="entry name" value="Pat_SDP1-like"/>
    <property type="match status" value="1"/>
</dbReference>
<feature type="domain" description="PNPLA" evidence="6">
    <location>
        <begin position="233"/>
        <end position="436"/>
    </location>
</feature>
<feature type="active site" description="Proton acceptor" evidence="4">
    <location>
        <position position="423"/>
    </location>
</feature>
<evidence type="ECO:0000256" key="5">
    <source>
        <dbReference type="SAM" id="MobiDB-lite"/>
    </source>
</evidence>
<dbReference type="InterPro" id="IPR016035">
    <property type="entry name" value="Acyl_Trfase/lysoPLipase"/>
</dbReference>
<dbReference type="InterPro" id="IPR002641">
    <property type="entry name" value="PNPLA_dom"/>
</dbReference>
<feature type="region of interest" description="Disordered" evidence="5">
    <location>
        <begin position="695"/>
        <end position="727"/>
    </location>
</feature>
<dbReference type="InterPro" id="IPR021771">
    <property type="entry name" value="Triacylglycerol_lipase_N"/>
</dbReference>
<accession>A0ABU6WHJ1</accession>
<keyword evidence="8" id="KW-1185">Reference proteome</keyword>
<evidence type="ECO:0000256" key="1">
    <source>
        <dbReference type="ARBA" id="ARBA00022801"/>
    </source>
</evidence>
<dbReference type="PANTHER" id="PTHR14226:SF72">
    <property type="entry name" value="TRIACYLGLYCEROL LIPASE-RELATED"/>
    <property type="match status" value="1"/>
</dbReference>
<sequence length="818" mass="91983">MDHISNEARVDRFRIGPSGILGRTIAYRVLFCKSMSQLRHHLVHLLLHLIFRFRGFVSPILSWLHPRNPQGILAMMTILAFLLKRYTNVRASAEMVYRRKFWRNMMRSALTYEEWAHAAKMLDKVTQKMNESDLYDVELVRNKLQELRHRRQEGSLRDIIFCMRADLIRNLGNMCNPELHKGRLHVPALIKEYIDEVSTQLRMVCDSDSEELSLEEKLAFMHETRHAFGRTALLLSGGASLGAFHVGVVKTLVEHKLLPRIIAGSSVGSIMCAVVATRSWPELQSFFEDSLHALKFFDQMGGIFAVVKRVTTFGAVHEIRQLQVMLRHLTSNLTFQEAYDMTGRILGITVCSPRKHEPPRCLNYLTSPHVVIWSAVTASCAFPGLFEAQELMAKDRSGELVPYHPPFNLGPEEGSSSARRWRDGSLEVDLPMIQLKELFNVNHFIVSQANPHIAPLLRLKEFVRTYGGNFAAKLAHLVEMEVKHRCNQILELGFPLGGLAKLFAQDWEGDVTVVMPATLAQYSKIIQNPSYAELQKAANQGRRCTWEKLSAIKANCGIELALDECVAVLNHMRRLKRSAERAASASLGLSSTNRFNASRRIPSWNCIARENSTGSLEDLTDAASSPMPQGVSCSNGGNGKNWKTLRGAHDGHDSDSESVDLTTWTRSGGPLMRTTSANKFIDFIRNLDAADSELNKGLMSHSNPHDFQHHSPRNTPPDWSFDSVESSDQKEQMVNRFVNGSSIVVNEGDLLQPERIHNGFLFNIVKKEELTHSNRCHDLENYSNEAAESVQIEIESPEKDMDAASSSSESGDDDSLAS</sequence>
<gene>
    <name evidence="7" type="primary">SDP1_2</name>
    <name evidence="7" type="ORF">PIB30_050083</name>
</gene>
<dbReference type="Pfam" id="PF01734">
    <property type="entry name" value="Patatin"/>
    <property type="match status" value="1"/>
</dbReference>
<evidence type="ECO:0000256" key="3">
    <source>
        <dbReference type="ARBA" id="ARBA00023098"/>
    </source>
</evidence>
<feature type="active site" description="Nucleophile" evidence="4">
    <location>
        <position position="266"/>
    </location>
</feature>
<dbReference type="Pfam" id="PF11815">
    <property type="entry name" value="DUF3336"/>
    <property type="match status" value="1"/>
</dbReference>
<dbReference type="EMBL" id="JASCZI010181584">
    <property type="protein sequence ID" value="MED6184707.1"/>
    <property type="molecule type" value="Genomic_DNA"/>
</dbReference>
<reference evidence="7 8" key="1">
    <citation type="journal article" date="2023" name="Plants (Basel)">
        <title>Bridging the Gap: Combining Genomics and Transcriptomics Approaches to Understand Stylosanthes scabra, an Orphan Legume from the Brazilian Caatinga.</title>
        <authorList>
            <person name="Ferreira-Neto J.R.C."/>
            <person name="da Silva M.D."/>
            <person name="Binneck E."/>
            <person name="de Melo N.F."/>
            <person name="da Silva R.H."/>
            <person name="de Melo A.L.T.M."/>
            <person name="Pandolfi V."/>
            <person name="Bustamante F.O."/>
            <person name="Brasileiro-Vidal A.C."/>
            <person name="Benko-Iseppon A.M."/>
        </authorList>
    </citation>
    <scope>NUCLEOTIDE SEQUENCE [LARGE SCALE GENOMIC DNA]</scope>
    <source>
        <tissue evidence="7">Leaves</tissue>
    </source>
</reference>
<dbReference type="Gene3D" id="3.40.1090.10">
    <property type="entry name" value="Cytosolic phospholipase A2 catalytic domain"/>
    <property type="match status" value="2"/>
</dbReference>
<keyword evidence="1 4" id="KW-0378">Hydrolase</keyword>
<dbReference type="SUPFAM" id="SSF52151">
    <property type="entry name" value="FabD/lysophospholipase-like"/>
    <property type="match status" value="1"/>
</dbReference>
<dbReference type="Proteomes" id="UP001341840">
    <property type="component" value="Unassembled WGS sequence"/>
</dbReference>
<evidence type="ECO:0000256" key="4">
    <source>
        <dbReference type="PROSITE-ProRule" id="PRU01161"/>
    </source>
</evidence>
<dbReference type="GO" id="GO:0016301">
    <property type="term" value="F:kinase activity"/>
    <property type="evidence" value="ECO:0007669"/>
    <property type="project" value="UniProtKB-KW"/>
</dbReference>
<comment type="caution">
    <text evidence="4">Lacks conserved residue(s) required for the propagation of feature annotation.</text>
</comment>
<feature type="region of interest" description="Disordered" evidence="5">
    <location>
        <begin position="784"/>
        <end position="818"/>
    </location>
</feature>